<dbReference type="ExpressionAtlas" id="A0A0R0G099">
    <property type="expression patterns" value="baseline and differential"/>
</dbReference>
<dbReference type="PaxDb" id="3847-GLYMA16G28111.1"/>
<accession>A0A0R0G099</accession>
<dbReference type="Proteomes" id="UP000008827">
    <property type="component" value="Chromosome 16"/>
</dbReference>
<dbReference type="AlphaFoldDB" id="A0A0R0G099"/>
<protein>
    <submittedName>
        <fullName evidence="1 2">Uncharacterized protein</fullName>
    </submittedName>
</protein>
<reference evidence="1" key="3">
    <citation type="submission" date="2018-07" db="EMBL/GenBank/DDBJ databases">
        <title>WGS assembly of Glycine max.</title>
        <authorList>
            <person name="Schmutz J."/>
            <person name="Cannon S."/>
            <person name="Schlueter J."/>
            <person name="Ma J."/>
            <person name="Mitros T."/>
            <person name="Nelson W."/>
            <person name="Hyten D."/>
            <person name="Song Q."/>
            <person name="Thelen J."/>
            <person name="Cheng J."/>
            <person name="Xu D."/>
            <person name="Hellsten U."/>
            <person name="May G."/>
            <person name="Yu Y."/>
            <person name="Sakurai T."/>
            <person name="Umezawa T."/>
            <person name="Bhattacharyya M."/>
            <person name="Sandhu D."/>
            <person name="Valliyodan B."/>
            <person name="Lindquist E."/>
            <person name="Peto M."/>
            <person name="Grant D."/>
            <person name="Shu S."/>
            <person name="Goodstein D."/>
            <person name="Barry K."/>
            <person name="Futrell-Griggs M."/>
            <person name="Abernathy B."/>
            <person name="Du J."/>
            <person name="Tian Z."/>
            <person name="Zhu L."/>
            <person name="Gill N."/>
            <person name="Joshi T."/>
            <person name="Libault M."/>
            <person name="Sethuraman A."/>
            <person name="Zhang X."/>
            <person name="Shinozaki K."/>
            <person name="Nguyen H."/>
            <person name="Wing R."/>
            <person name="Cregan P."/>
            <person name="Specht J."/>
            <person name="Grimwood J."/>
            <person name="Rokhsar D."/>
            <person name="Stacey G."/>
            <person name="Shoemaker R."/>
            <person name="Jackson S."/>
        </authorList>
    </citation>
    <scope>NUCLEOTIDE SEQUENCE</scope>
    <source>
        <tissue evidence="1">Callus</tissue>
    </source>
</reference>
<evidence type="ECO:0000313" key="1">
    <source>
        <dbReference type="EMBL" id="KRH08681.1"/>
    </source>
</evidence>
<evidence type="ECO:0000313" key="3">
    <source>
        <dbReference type="Proteomes" id="UP000008827"/>
    </source>
</evidence>
<dbReference type="Gramene" id="KRH08681">
    <property type="protein sequence ID" value="KRH08681"/>
    <property type="gene ID" value="GLYMA_16G166200"/>
</dbReference>
<proteinExistence type="predicted"/>
<gene>
    <name evidence="1" type="ORF">GLYMA_16G166200</name>
</gene>
<dbReference type="EMBL" id="CM000849">
    <property type="protein sequence ID" value="KRH08681.1"/>
    <property type="molecule type" value="Genomic_DNA"/>
</dbReference>
<reference evidence="2" key="2">
    <citation type="submission" date="2018-02" db="UniProtKB">
        <authorList>
            <consortium name="EnsemblPlants"/>
        </authorList>
    </citation>
    <scope>IDENTIFICATION</scope>
    <source>
        <strain evidence="2">Williams 82</strain>
    </source>
</reference>
<name>A0A0R0G099_SOYBN</name>
<organism evidence="1">
    <name type="scientific">Glycine max</name>
    <name type="common">Soybean</name>
    <name type="synonym">Glycine hispida</name>
    <dbReference type="NCBI Taxonomy" id="3847"/>
    <lineage>
        <taxon>Eukaryota</taxon>
        <taxon>Viridiplantae</taxon>
        <taxon>Streptophyta</taxon>
        <taxon>Embryophyta</taxon>
        <taxon>Tracheophyta</taxon>
        <taxon>Spermatophyta</taxon>
        <taxon>Magnoliopsida</taxon>
        <taxon>eudicotyledons</taxon>
        <taxon>Gunneridae</taxon>
        <taxon>Pentapetalae</taxon>
        <taxon>rosids</taxon>
        <taxon>fabids</taxon>
        <taxon>Fabales</taxon>
        <taxon>Fabaceae</taxon>
        <taxon>Papilionoideae</taxon>
        <taxon>50 kb inversion clade</taxon>
        <taxon>NPAAA clade</taxon>
        <taxon>indigoferoid/millettioid clade</taxon>
        <taxon>Phaseoleae</taxon>
        <taxon>Glycine</taxon>
        <taxon>Glycine subgen. Soja</taxon>
    </lineage>
</organism>
<dbReference type="EnsemblPlants" id="KRH08681">
    <property type="protein sequence ID" value="KRH08681"/>
    <property type="gene ID" value="GLYMA_16G166200"/>
</dbReference>
<keyword evidence="3" id="KW-1185">Reference proteome</keyword>
<dbReference type="InParanoid" id="A0A0R0G099"/>
<evidence type="ECO:0000313" key="2">
    <source>
        <dbReference type="EnsemblPlants" id="KRH08681"/>
    </source>
</evidence>
<reference evidence="1 2" key="1">
    <citation type="journal article" date="2010" name="Nature">
        <title>Genome sequence of the palaeopolyploid soybean.</title>
        <authorList>
            <person name="Schmutz J."/>
            <person name="Cannon S.B."/>
            <person name="Schlueter J."/>
            <person name="Ma J."/>
            <person name="Mitros T."/>
            <person name="Nelson W."/>
            <person name="Hyten D.L."/>
            <person name="Song Q."/>
            <person name="Thelen J.J."/>
            <person name="Cheng J."/>
            <person name="Xu D."/>
            <person name="Hellsten U."/>
            <person name="May G.D."/>
            <person name="Yu Y."/>
            <person name="Sakurai T."/>
            <person name="Umezawa T."/>
            <person name="Bhattacharyya M.K."/>
            <person name="Sandhu D."/>
            <person name="Valliyodan B."/>
            <person name="Lindquist E."/>
            <person name="Peto M."/>
            <person name="Grant D."/>
            <person name="Shu S."/>
            <person name="Goodstein D."/>
            <person name="Barry K."/>
            <person name="Futrell-Griggs M."/>
            <person name="Abernathy B."/>
            <person name="Du J."/>
            <person name="Tian Z."/>
            <person name="Zhu L."/>
            <person name="Gill N."/>
            <person name="Joshi T."/>
            <person name="Libault M."/>
            <person name="Sethuraman A."/>
            <person name="Zhang X.-C."/>
            <person name="Shinozaki K."/>
            <person name="Nguyen H.T."/>
            <person name="Wing R.A."/>
            <person name="Cregan P."/>
            <person name="Specht J."/>
            <person name="Grimwood J."/>
            <person name="Rokhsar D."/>
            <person name="Stacey G."/>
            <person name="Shoemaker R.C."/>
            <person name="Jackson S.A."/>
        </authorList>
    </citation>
    <scope>NUCLEOTIDE SEQUENCE</scope>
    <source>
        <strain evidence="2">cv. Williams 82</strain>
        <tissue evidence="1">Callus</tissue>
    </source>
</reference>
<sequence>MMLGLSHPRIIIQKKLRIQSSILFPTLPLLQRKNELPFLPSSSSALICLHHHNGMAFLHPQTSLFWGKTNTRWRDMLSVAALVKNQIKEIYGQLCFNTSGSYGG</sequence>